<dbReference type="PANTHER" id="PTHR32063:SF30">
    <property type="entry name" value="ACRB_ACRD_ACRF FAMILY PROTEIN"/>
    <property type="match status" value="1"/>
</dbReference>
<evidence type="ECO:0000256" key="3">
    <source>
        <dbReference type="ARBA" id="ARBA00022475"/>
    </source>
</evidence>
<dbReference type="Gene3D" id="1.20.1640.10">
    <property type="entry name" value="Multidrug efflux transporter AcrB transmembrane domain"/>
    <property type="match status" value="2"/>
</dbReference>
<dbReference type="Gene3D" id="3.30.2090.10">
    <property type="entry name" value="Multidrug efflux transporter AcrB TolC docking domain, DN and DC subdomains"/>
    <property type="match status" value="2"/>
</dbReference>
<dbReference type="EMBL" id="QMKK01000030">
    <property type="protein sequence ID" value="RAX41282.1"/>
    <property type="molecule type" value="Genomic_DNA"/>
</dbReference>
<dbReference type="RefSeq" id="WP_112342012.1">
    <property type="nucleotide sequence ID" value="NZ_QMKK01000030.1"/>
</dbReference>
<accession>A0A329YHF3</accession>
<feature type="transmembrane region" description="Helical" evidence="8">
    <location>
        <begin position="959"/>
        <end position="976"/>
    </location>
</feature>
<sequence length="1042" mass="111592">MSISSWFIKKPIATSLLMVGLFTLGVVAYPLLPIAPLPQVDFPTIQVSTQLPGADPKTIASSVTQPLERQFGQIPGVAQMTSSSTLGSSAITLQFDLSRNIDSAAQDVQTAINAASGQLPSGLPSPPTYRKVNPADPPIMILAITSDTLPLTEVDDFAENVLAQHISQLNGVSQVLVFGQQKPAVRIQVDPGKIASLGISMEDVRSAVSTITTDAPKGSIQGADRTYTIYDNDQLLDAAPWNDAIIAYKNGGPIRVRDIGEAVDGAENNQLAAWANGKPAIILPIFKLPGANVIDTVDHIKEILPQLQAIAPAALNVAILSDRTVTIRASVLDVEKTLLITIVLVVVVIFVFLRNFWGTVIPSVTVPLALMATLALMYVAGFSLDNLSLMGLSIAVGFVVDDAIVMVENIHRHMEMGKNPFQAALDGSAEIGFTIISISLSLVAVFIPLLLMGGIVGELFREFAITVTMTIAVSAVVSLIITPMMSSRFLKADKADGHGRLYLLFEKAFDRMLSGYEYTLDKALRHHRVTFAFFLLSLAATGYVFVEIPKGFFPIQDTGLITGVLEASQDISFAKMSALQVEAGKIVQSDPAVASTSMQVGGGSGSTVNMSRMFITLKPLDQRDASASQVIDRLRPRLQELEGAQLFLQSAQDINIGGRSSATQFQYTLQDGDPAELNEWAGKLLAKFRSLPEITDVATDQQNAGTTVTLAIDRDKASRYGIAPQLIDNILYDAFGQRQVTQYFTDLNSYHVILEIAPALGGSPSSIDDLYVKSPLTGEQVPLNALVKQTTEPTAVLAVNHQSQFPSVTLSFNLSSGTALSQAVSAIQAAEKQMGTPATLIGSFQGNAQAFQSSLASEPLLVLAAIAVIYLILGVLYESYFHPLTILSTLPSAGLGALLMLWTFGFGFTVIALIGVILLIGIVKKNGIMIVDFAVEDQRNNDSSPEEAIRKACLLRFRPIIMTTSAALLAGIPLMLGHGTGSELRQPLGYSIVGGLVISQIMTLYTTPVVYLYLERLSRMVSAKDRAAEAAQSAESRNGILR</sequence>
<evidence type="ECO:0000313" key="10">
    <source>
        <dbReference type="Proteomes" id="UP000251205"/>
    </source>
</evidence>
<dbReference type="InterPro" id="IPR001036">
    <property type="entry name" value="Acrflvin-R"/>
</dbReference>
<dbReference type="GO" id="GO:0042910">
    <property type="term" value="F:xenobiotic transmembrane transporter activity"/>
    <property type="evidence" value="ECO:0007669"/>
    <property type="project" value="TreeGrafter"/>
</dbReference>
<protein>
    <submittedName>
        <fullName evidence="9">Acriflavine resistance protein B</fullName>
    </submittedName>
</protein>
<dbReference type="Gene3D" id="3.30.70.1320">
    <property type="entry name" value="Multidrug efflux transporter AcrB pore domain like"/>
    <property type="match status" value="1"/>
</dbReference>
<feature type="transmembrane region" description="Helical" evidence="8">
    <location>
        <begin position="463"/>
        <end position="481"/>
    </location>
</feature>
<keyword evidence="2" id="KW-0813">Transport</keyword>
<dbReference type="FunFam" id="3.30.70.1430:FF:000001">
    <property type="entry name" value="Efflux pump membrane transporter"/>
    <property type="match status" value="1"/>
</dbReference>
<evidence type="ECO:0000256" key="1">
    <source>
        <dbReference type="ARBA" id="ARBA00004429"/>
    </source>
</evidence>
<feature type="transmembrane region" description="Helical" evidence="8">
    <location>
        <begin position="897"/>
        <end position="923"/>
    </location>
</feature>
<dbReference type="GO" id="GO:0005886">
    <property type="term" value="C:plasma membrane"/>
    <property type="evidence" value="ECO:0007669"/>
    <property type="project" value="UniProtKB-SubCell"/>
</dbReference>
<evidence type="ECO:0000256" key="8">
    <source>
        <dbReference type="SAM" id="Phobius"/>
    </source>
</evidence>
<feature type="transmembrane region" description="Helical" evidence="8">
    <location>
        <begin position="860"/>
        <end position="877"/>
    </location>
</feature>
<reference evidence="9 10" key="1">
    <citation type="submission" date="2018-06" db="EMBL/GenBank/DDBJ databases">
        <title>Whole Genome Sequence of an efficient microsymbiont, Rhizobium tropici.</title>
        <authorList>
            <person name="Srinivasan R."/>
            <person name="Singh H.V."/>
            <person name="Srivastava R."/>
            <person name="Kumari B."/>
            <person name="Radhakrishna A."/>
        </authorList>
    </citation>
    <scope>NUCLEOTIDE SEQUENCE [LARGE SCALE GENOMIC DNA]</scope>
    <source>
        <strain evidence="9 10">IGFRI Rhizo-19</strain>
    </source>
</reference>
<evidence type="ECO:0000256" key="6">
    <source>
        <dbReference type="ARBA" id="ARBA00022989"/>
    </source>
</evidence>
<dbReference type="AlphaFoldDB" id="A0A329YHF3"/>
<dbReference type="SUPFAM" id="SSF82714">
    <property type="entry name" value="Multidrug efflux transporter AcrB TolC docking domain, DN and DC subdomains"/>
    <property type="match status" value="2"/>
</dbReference>
<keyword evidence="3" id="KW-1003">Cell membrane</keyword>
<evidence type="ECO:0000256" key="2">
    <source>
        <dbReference type="ARBA" id="ARBA00022448"/>
    </source>
</evidence>
<feature type="transmembrane region" description="Helical" evidence="8">
    <location>
        <begin position="364"/>
        <end position="384"/>
    </location>
</feature>
<proteinExistence type="predicted"/>
<evidence type="ECO:0000256" key="5">
    <source>
        <dbReference type="ARBA" id="ARBA00022692"/>
    </source>
</evidence>
<dbReference type="OrthoDB" id="9807350at2"/>
<comment type="subcellular location">
    <subcellularLocation>
        <location evidence="1">Cell inner membrane</location>
        <topology evidence="1">Multi-pass membrane protein</topology>
    </subcellularLocation>
</comment>
<feature type="transmembrane region" description="Helical" evidence="8">
    <location>
        <begin position="431"/>
        <end position="451"/>
    </location>
</feature>
<dbReference type="PRINTS" id="PR00702">
    <property type="entry name" value="ACRIFLAVINRP"/>
</dbReference>
<evidence type="ECO:0000256" key="4">
    <source>
        <dbReference type="ARBA" id="ARBA00022519"/>
    </source>
</evidence>
<evidence type="ECO:0000256" key="7">
    <source>
        <dbReference type="ARBA" id="ARBA00023136"/>
    </source>
</evidence>
<feature type="transmembrane region" description="Helical" evidence="8">
    <location>
        <begin position="338"/>
        <end position="357"/>
    </location>
</feature>
<evidence type="ECO:0000313" key="9">
    <source>
        <dbReference type="EMBL" id="RAX41282.1"/>
    </source>
</evidence>
<dbReference type="Pfam" id="PF00873">
    <property type="entry name" value="ACR_tran"/>
    <property type="match status" value="1"/>
</dbReference>
<dbReference type="Gene3D" id="3.30.70.1430">
    <property type="entry name" value="Multidrug efflux transporter AcrB pore domain"/>
    <property type="match status" value="2"/>
</dbReference>
<gene>
    <name evidence="9" type="ORF">DQ393_12020</name>
</gene>
<name>A0A329YHF3_RHITR</name>
<dbReference type="Gene3D" id="3.30.70.1440">
    <property type="entry name" value="Multidrug efflux transporter AcrB pore domain"/>
    <property type="match status" value="1"/>
</dbReference>
<dbReference type="Proteomes" id="UP000251205">
    <property type="component" value="Unassembled WGS sequence"/>
</dbReference>
<dbReference type="FunFam" id="1.20.1640.10:FF:000001">
    <property type="entry name" value="Efflux pump membrane transporter"/>
    <property type="match status" value="1"/>
</dbReference>
<dbReference type="SUPFAM" id="SSF82693">
    <property type="entry name" value="Multidrug efflux transporter AcrB pore domain, PN1, PN2, PC1 and PC2 subdomains"/>
    <property type="match status" value="4"/>
</dbReference>
<comment type="caution">
    <text evidence="9">The sequence shown here is derived from an EMBL/GenBank/DDBJ whole genome shotgun (WGS) entry which is preliminary data.</text>
</comment>
<dbReference type="InterPro" id="IPR027463">
    <property type="entry name" value="AcrB_DN_DC_subdom"/>
</dbReference>
<dbReference type="SUPFAM" id="SSF82866">
    <property type="entry name" value="Multidrug efflux transporter AcrB transmembrane domain"/>
    <property type="match status" value="2"/>
</dbReference>
<keyword evidence="4" id="KW-0997">Cell inner membrane</keyword>
<keyword evidence="7 8" id="KW-0472">Membrane</keyword>
<feature type="transmembrane region" description="Helical" evidence="8">
    <location>
        <begin position="988"/>
        <end position="1014"/>
    </location>
</feature>
<keyword evidence="5 8" id="KW-0812">Transmembrane</keyword>
<dbReference type="PANTHER" id="PTHR32063">
    <property type="match status" value="1"/>
</dbReference>
<organism evidence="9 10">
    <name type="scientific">Rhizobium tropici</name>
    <dbReference type="NCBI Taxonomy" id="398"/>
    <lineage>
        <taxon>Bacteria</taxon>
        <taxon>Pseudomonadati</taxon>
        <taxon>Pseudomonadota</taxon>
        <taxon>Alphaproteobacteria</taxon>
        <taxon>Hyphomicrobiales</taxon>
        <taxon>Rhizobiaceae</taxon>
        <taxon>Rhizobium/Agrobacterium group</taxon>
        <taxon>Rhizobium</taxon>
    </lineage>
</organism>
<keyword evidence="6 8" id="KW-1133">Transmembrane helix</keyword>